<sequence>MIVSALKKKACYSNSYKDMFDKNNTLQDIICVSKHSL</sequence>
<gene>
    <name evidence="1" type="ORF">KIS1582_4639</name>
</gene>
<organism evidence="1 2">
    <name type="scientific">Cytobacillus firmus</name>
    <name type="common">Bacillus firmus</name>
    <dbReference type="NCBI Taxonomy" id="1399"/>
    <lineage>
        <taxon>Bacteria</taxon>
        <taxon>Bacillati</taxon>
        <taxon>Bacillota</taxon>
        <taxon>Bacilli</taxon>
        <taxon>Bacillales</taxon>
        <taxon>Bacillaceae</taxon>
        <taxon>Cytobacillus</taxon>
    </lineage>
</organism>
<reference evidence="1 2" key="1">
    <citation type="journal article" date="2020" name="G3 (Bethesda)">
        <title>Whole Genome Sequencing and Comparative Genomics of Two Nematicidal Bacillus Strains Reveals a Wide Range of Possible Virulence Factors.</title>
        <authorList>
            <person name="Susic N."/>
            <person name="Janezic S."/>
            <person name="Rupnik M."/>
            <person name="Geric Stare B."/>
        </authorList>
    </citation>
    <scope>NUCLEOTIDE SEQUENCE [LARGE SCALE GENOMIC DNA]</scope>
    <source>
        <strain evidence="1 2">I-1582</strain>
    </source>
</reference>
<evidence type="ECO:0000313" key="1">
    <source>
        <dbReference type="EMBL" id="KAF0821631.1"/>
    </source>
</evidence>
<evidence type="ECO:0000313" key="2">
    <source>
        <dbReference type="Proteomes" id="UP000465778"/>
    </source>
</evidence>
<dbReference type="Proteomes" id="UP000465778">
    <property type="component" value="Unassembled WGS sequence"/>
</dbReference>
<protein>
    <submittedName>
        <fullName evidence="1">Uncharacterized protein</fullName>
    </submittedName>
</protein>
<dbReference type="AlphaFoldDB" id="A0A800MSK7"/>
<name>A0A800MSK7_CYTFI</name>
<dbReference type="EMBL" id="VDEM01000093">
    <property type="protein sequence ID" value="KAF0821631.1"/>
    <property type="molecule type" value="Genomic_DNA"/>
</dbReference>
<proteinExistence type="predicted"/>
<comment type="caution">
    <text evidence="1">The sequence shown here is derived from an EMBL/GenBank/DDBJ whole genome shotgun (WGS) entry which is preliminary data.</text>
</comment>
<accession>A0A800MSK7</accession>